<sequence length="677" mass="74945">MDFKGGTLLIFFSLVLRFSDGLSASLDSQKLQPRIFNQDLDVEDAGSKGGREGRRMNVPPMLKLPSPPLWSLPVSTAVSSRIYTLQTSGPTPPGVSYVYTLDPVDPSTDYFSLDNHTGIVTLKKPLDMQKHRSFTVIPGVTDGELTARSEIRVVVSKDGEIGVAEQPGNWPGNLPGGGFFPPNFSPPTARPRPPKVRTTAFTFGTSQEPVSSIATASDEPSSTIFTTEHPGRSEPVPPPSDSKNYLAFLAIPAAIVLLVPLAICYCRRRNYQRALGQEKIRIEKSPSADTTKSICKGSVTDFSAEYPGPPLKKFLQAAPSNNRYLGRRKSASASFASNLLTSSDGYLQPDMTDEMWEVPRDSIVPETLRLIGEGCSGQVFRAEALEPSGAMSVVAIKTLKANADERAKQDLLNELQVMKSLAKDAHPNVVSLLGCCTLEDPIYVIMEFLEHGKLQSYLRNSRDSHYYGNIAADNKEAVTSKQLTQFGYQIASGMDYLSKRGILHRDLAARNILLDENKVCKVSDFGLARDVIDSHIYTRVSACRLPVRWMAPESLHDSTFTSKSDVWSFGILLWEICTLGSTPYAGIGAHEVAKRVLNAEFRLAKPPHCERELYNIMYYCWAARDVDRPTFSELKKMLEQLLTVDVDYLHMDNFPDNYYYNTLPVNSEEADKVGEKL</sequence>
<dbReference type="OrthoDB" id="9976756at2759"/>
<keyword evidence="4" id="KW-0812">Transmembrane</keyword>
<keyword evidence="6 15" id="KW-0547">Nucleotide-binding</keyword>
<evidence type="ECO:0000259" key="19">
    <source>
        <dbReference type="PROSITE" id="PS50268"/>
    </source>
</evidence>
<dbReference type="GO" id="GO:0043235">
    <property type="term" value="C:receptor complex"/>
    <property type="evidence" value="ECO:0007669"/>
    <property type="project" value="TreeGrafter"/>
</dbReference>
<gene>
    <name evidence="20" type="primary">RvY_11708-1</name>
    <name evidence="20" type="synonym">RvY_11708.1</name>
    <name evidence="20" type="ORF">RvY_11708</name>
</gene>
<dbReference type="PROSITE" id="PS50268">
    <property type="entry name" value="CADHERIN_2"/>
    <property type="match status" value="1"/>
</dbReference>
<evidence type="ECO:0000256" key="2">
    <source>
        <dbReference type="ARBA" id="ARBA00011902"/>
    </source>
</evidence>
<dbReference type="InterPro" id="IPR011009">
    <property type="entry name" value="Kinase-like_dom_sf"/>
</dbReference>
<dbReference type="GO" id="GO:0007156">
    <property type="term" value="P:homophilic cell adhesion via plasma membrane adhesion molecules"/>
    <property type="evidence" value="ECO:0007669"/>
    <property type="project" value="InterPro"/>
</dbReference>
<evidence type="ECO:0000256" key="14">
    <source>
        <dbReference type="PROSITE-ProRule" id="PRU00043"/>
    </source>
</evidence>
<evidence type="ECO:0000256" key="1">
    <source>
        <dbReference type="ARBA" id="ARBA00004479"/>
    </source>
</evidence>
<evidence type="ECO:0000256" key="10">
    <source>
        <dbReference type="ARBA" id="ARBA00023136"/>
    </source>
</evidence>
<evidence type="ECO:0000256" key="15">
    <source>
        <dbReference type="PROSITE-ProRule" id="PRU10141"/>
    </source>
</evidence>
<evidence type="ECO:0000259" key="18">
    <source>
        <dbReference type="PROSITE" id="PS50011"/>
    </source>
</evidence>
<evidence type="ECO:0000313" key="20">
    <source>
        <dbReference type="EMBL" id="GAV00926.1"/>
    </source>
</evidence>
<dbReference type="Proteomes" id="UP000186922">
    <property type="component" value="Unassembled WGS sequence"/>
</dbReference>
<evidence type="ECO:0000256" key="11">
    <source>
        <dbReference type="ARBA" id="ARBA00023137"/>
    </source>
</evidence>
<keyword evidence="10" id="KW-0472">Membrane</keyword>
<dbReference type="InterPro" id="IPR020635">
    <property type="entry name" value="Tyr_kinase_cat_dom"/>
</dbReference>
<dbReference type="GO" id="GO:0005886">
    <property type="term" value="C:plasma membrane"/>
    <property type="evidence" value="ECO:0007669"/>
    <property type="project" value="TreeGrafter"/>
</dbReference>
<evidence type="ECO:0000256" key="6">
    <source>
        <dbReference type="ARBA" id="ARBA00022741"/>
    </source>
</evidence>
<dbReference type="PANTHER" id="PTHR24416:SF621">
    <property type="entry name" value="TYROSINE KINASE RECEPTOR CAD96CA"/>
    <property type="match status" value="1"/>
</dbReference>
<dbReference type="GO" id="GO:0007169">
    <property type="term" value="P:cell surface receptor protein tyrosine kinase signaling pathway"/>
    <property type="evidence" value="ECO:0007669"/>
    <property type="project" value="TreeGrafter"/>
</dbReference>
<evidence type="ECO:0000256" key="17">
    <source>
        <dbReference type="SAM" id="SignalP"/>
    </source>
</evidence>
<keyword evidence="8 15" id="KW-0067">ATP-binding</keyword>
<keyword evidence="3" id="KW-0808">Transferase</keyword>
<evidence type="ECO:0000256" key="5">
    <source>
        <dbReference type="ARBA" id="ARBA00022729"/>
    </source>
</evidence>
<evidence type="ECO:0000256" key="12">
    <source>
        <dbReference type="ARBA" id="ARBA00023180"/>
    </source>
</evidence>
<feature type="compositionally biased region" description="Polar residues" evidence="16">
    <location>
        <begin position="207"/>
        <end position="226"/>
    </location>
</feature>
<evidence type="ECO:0000256" key="13">
    <source>
        <dbReference type="ARBA" id="ARBA00051243"/>
    </source>
</evidence>
<dbReference type="SMART" id="SM00219">
    <property type="entry name" value="TyrKc"/>
    <property type="match status" value="1"/>
</dbReference>
<evidence type="ECO:0000256" key="3">
    <source>
        <dbReference type="ARBA" id="ARBA00022679"/>
    </source>
</evidence>
<dbReference type="EC" id="2.7.10.1" evidence="2"/>
<dbReference type="GO" id="GO:0004714">
    <property type="term" value="F:transmembrane receptor protein tyrosine kinase activity"/>
    <property type="evidence" value="ECO:0007669"/>
    <property type="project" value="UniProtKB-EC"/>
</dbReference>
<feature type="binding site" evidence="15">
    <location>
        <position position="397"/>
    </location>
    <ligand>
        <name>ATP</name>
        <dbReference type="ChEBI" id="CHEBI:30616"/>
    </ligand>
</feature>
<dbReference type="InterPro" id="IPR001245">
    <property type="entry name" value="Ser-Thr/Tyr_kinase_cat_dom"/>
</dbReference>
<dbReference type="PROSITE" id="PS50011">
    <property type="entry name" value="PROTEIN_KINASE_DOM"/>
    <property type="match status" value="1"/>
</dbReference>
<evidence type="ECO:0000256" key="7">
    <source>
        <dbReference type="ARBA" id="ARBA00022777"/>
    </source>
</evidence>
<accession>A0A1D1VJF0</accession>
<dbReference type="STRING" id="947166.A0A1D1VJF0"/>
<dbReference type="GO" id="GO:0005509">
    <property type="term" value="F:calcium ion binding"/>
    <property type="evidence" value="ECO:0007669"/>
    <property type="project" value="UniProtKB-UniRule"/>
</dbReference>
<dbReference type="InterPro" id="IPR017441">
    <property type="entry name" value="Protein_kinase_ATP_BS"/>
</dbReference>
<dbReference type="EMBL" id="BDGG01000006">
    <property type="protein sequence ID" value="GAV00926.1"/>
    <property type="molecule type" value="Genomic_DNA"/>
</dbReference>
<evidence type="ECO:0000256" key="4">
    <source>
        <dbReference type="ARBA" id="ARBA00022692"/>
    </source>
</evidence>
<dbReference type="GO" id="GO:0005524">
    <property type="term" value="F:ATP binding"/>
    <property type="evidence" value="ECO:0007669"/>
    <property type="project" value="UniProtKB-UniRule"/>
</dbReference>
<dbReference type="FunFam" id="1.10.510.10:FF:000190">
    <property type="entry name" value="Proto-oncogene tyrosine-protein kinase receptor Ret"/>
    <property type="match status" value="1"/>
</dbReference>
<dbReference type="InterPro" id="IPR000719">
    <property type="entry name" value="Prot_kinase_dom"/>
</dbReference>
<keyword evidence="14" id="KW-0106">Calcium</keyword>
<evidence type="ECO:0000256" key="16">
    <source>
        <dbReference type="SAM" id="MobiDB-lite"/>
    </source>
</evidence>
<evidence type="ECO:0000256" key="9">
    <source>
        <dbReference type="ARBA" id="ARBA00022989"/>
    </source>
</evidence>
<dbReference type="InterPro" id="IPR015919">
    <property type="entry name" value="Cadherin-like_sf"/>
</dbReference>
<dbReference type="InterPro" id="IPR002126">
    <property type="entry name" value="Cadherin-like_dom"/>
</dbReference>
<name>A0A1D1VJF0_RAMVA</name>
<organism evidence="20 21">
    <name type="scientific">Ramazzottius varieornatus</name>
    <name type="common">Water bear</name>
    <name type="synonym">Tardigrade</name>
    <dbReference type="NCBI Taxonomy" id="947166"/>
    <lineage>
        <taxon>Eukaryota</taxon>
        <taxon>Metazoa</taxon>
        <taxon>Ecdysozoa</taxon>
        <taxon>Tardigrada</taxon>
        <taxon>Eutardigrada</taxon>
        <taxon>Parachela</taxon>
        <taxon>Hypsibioidea</taxon>
        <taxon>Ramazzottiidae</taxon>
        <taxon>Ramazzottius</taxon>
    </lineage>
</organism>
<dbReference type="Gene3D" id="2.60.40.60">
    <property type="entry name" value="Cadherins"/>
    <property type="match status" value="1"/>
</dbReference>
<dbReference type="SUPFAM" id="SSF49313">
    <property type="entry name" value="Cadherin-like"/>
    <property type="match status" value="1"/>
</dbReference>
<dbReference type="PROSITE" id="PS00107">
    <property type="entry name" value="PROTEIN_KINASE_ATP"/>
    <property type="match status" value="1"/>
</dbReference>
<comment type="caution">
    <text evidence="20">The sequence shown here is derived from an EMBL/GenBank/DDBJ whole genome shotgun (WGS) entry which is preliminary data.</text>
</comment>
<dbReference type="InterPro" id="IPR008266">
    <property type="entry name" value="Tyr_kinase_AS"/>
</dbReference>
<dbReference type="Gene3D" id="1.10.510.10">
    <property type="entry name" value="Transferase(Phosphotransferase) domain 1"/>
    <property type="match status" value="1"/>
</dbReference>
<keyword evidence="12" id="KW-0325">Glycoprotein</keyword>
<keyword evidence="11" id="KW-0829">Tyrosine-protein kinase</keyword>
<keyword evidence="7" id="KW-0418">Kinase</keyword>
<keyword evidence="9" id="KW-1133">Transmembrane helix</keyword>
<comment type="subcellular location">
    <subcellularLocation>
        <location evidence="1">Membrane</location>
        <topology evidence="1">Single-pass type I membrane protein</topology>
    </subcellularLocation>
</comment>
<dbReference type="CDD" id="cd00192">
    <property type="entry name" value="PTKc"/>
    <property type="match status" value="1"/>
</dbReference>
<dbReference type="CDD" id="cd11304">
    <property type="entry name" value="Cadherin_repeat"/>
    <property type="match status" value="1"/>
</dbReference>
<evidence type="ECO:0000256" key="8">
    <source>
        <dbReference type="ARBA" id="ARBA00022840"/>
    </source>
</evidence>
<protein>
    <recommendedName>
        <fullName evidence="2">receptor protein-tyrosine kinase</fullName>
        <ecNumber evidence="2">2.7.10.1</ecNumber>
    </recommendedName>
</protein>
<comment type="catalytic activity">
    <reaction evidence="13">
        <text>L-tyrosyl-[protein] + ATP = O-phospho-L-tyrosyl-[protein] + ADP + H(+)</text>
        <dbReference type="Rhea" id="RHEA:10596"/>
        <dbReference type="Rhea" id="RHEA-COMP:10136"/>
        <dbReference type="Rhea" id="RHEA-COMP:20101"/>
        <dbReference type="ChEBI" id="CHEBI:15378"/>
        <dbReference type="ChEBI" id="CHEBI:30616"/>
        <dbReference type="ChEBI" id="CHEBI:46858"/>
        <dbReference type="ChEBI" id="CHEBI:61978"/>
        <dbReference type="ChEBI" id="CHEBI:456216"/>
        <dbReference type="EC" id="2.7.10.1"/>
    </reaction>
</comment>
<feature type="signal peptide" evidence="17">
    <location>
        <begin position="1"/>
        <end position="24"/>
    </location>
</feature>
<keyword evidence="21" id="KW-1185">Reference proteome</keyword>
<evidence type="ECO:0000313" key="21">
    <source>
        <dbReference type="Proteomes" id="UP000186922"/>
    </source>
</evidence>
<reference evidence="20 21" key="1">
    <citation type="journal article" date="2016" name="Nat. Commun.">
        <title>Extremotolerant tardigrade genome and improved radiotolerance of human cultured cells by tardigrade-unique protein.</title>
        <authorList>
            <person name="Hashimoto T."/>
            <person name="Horikawa D.D."/>
            <person name="Saito Y."/>
            <person name="Kuwahara H."/>
            <person name="Kozuka-Hata H."/>
            <person name="Shin-I T."/>
            <person name="Minakuchi Y."/>
            <person name="Ohishi K."/>
            <person name="Motoyama A."/>
            <person name="Aizu T."/>
            <person name="Enomoto A."/>
            <person name="Kondo K."/>
            <person name="Tanaka S."/>
            <person name="Hara Y."/>
            <person name="Koshikawa S."/>
            <person name="Sagara H."/>
            <person name="Miura T."/>
            <person name="Yokobori S."/>
            <person name="Miyagawa K."/>
            <person name="Suzuki Y."/>
            <person name="Kubo T."/>
            <person name="Oyama M."/>
            <person name="Kohara Y."/>
            <person name="Fujiyama A."/>
            <person name="Arakawa K."/>
            <person name="Katayama T."/>
            <person name="Toyoda A."/>
            <person name="Kunieda T."/>
        </authorList>
    </citation>
    <scope>NUCLEOTIDE SEQUENCE [LARGE SCALE GENOMIC DNA]</scope>
    <source>
        <strain evidence="20 21">YOKOZUNA-1</strain>
    </source>
</reference>
<dbReference type="PRINTS" id="PR00109">
    <property type="entry name" value="TYRKINASE"/>
</dbReference>
<feature type="domain" description="Cadherin" evidence="19">
    <location>
        <begin position="99"/>
        <end position="184"/>
    </location>
</feature>
<dbReference type="InterPro" id="IPR050122">
    <property type="entry name" value="RTK"/>
</dbReference>
<feature type="chain" id="PRO_5008898490" description="receptor protein-tyrosine kinase" evidence="17">
    <location>
        <begin position="25"/>
        <end position="677"/>
    </location>
</feature>
<feature type="domain" description="Protein kinase" evidence="18">
    <location>
        <begin position="365"/>
        <end position="642"/>
    </location>
</feature>
<dbReference type="SUPFAM" id="SSF56112">
    <property type="entry name" value="Protein kinase-like (PK-like)"/>
    <property type="match status" value="1"/>
</dbReference>
<dbReference type="PANTHER" id="PTHR24416">
    <property type="entry name" value="TYROSINE-PROTEIN KINASE RECEPTOR"/>
    <property type="match status" value="1"/>
</dbReference>
<dbReference type="Pfam" id="PF07714">
    <property type="entry name" value="PK_Tyr_Ser-Thr"/>
    <property type="match status" value="1"/>
</dbReference>
<dbReference type="Gene3D" id="3.30.200.20">
    <property type="entry name" value="Phosphorylase Kinase, domain 1"/>
    <property type="match status" value="1"/>
</dbReference>
<dbReference type="PROSITE" id="PS00109">
    <property type="entry name" value="PROTEIN_KINASE_TYR"/>
    <property type="match status" value="1"/>
</dbReference>
<keyword evidence="5 17" id="KW-0732">Signal</keyword>
<dbReference type="AlphaFoldDB" id="A0A1D1VJF0"/>
<feature type="region of interest" description="Disordered" evidence="16">
    <location>
        <begin position="207"/>
        <end position="239"/>
    </location>
</feature>
<proteinExistence type="predicted"/>